<evidence type="ECO:0000256" key="1">
    <source>
        <dbReference type="PROSITE-ProRule" id="PRU00339"/>
    </source>
</evidence>
<protein>
    <submittedName>
        <fullName evidence="3">DNA double-strand break repair rad50 ATPase</fullName>
    </submittedName>
</protein>
<comment type="caution">
    <text evidence="3">The sequence shown here is derived from an EMBL/GenBank/DDBJ whole genome shotgun (WGS) entry which is preliminary data.</text>
</comment>
<reference evidence="3 4" key="1">
    <citation type="submission" date="2007-03" db="EMBL/GenBank/DDBJ databases">
        <authorList>
            <person name="Stal L."/>
            <person name="Ferriera S."/>
            <person name="Johnson J."/>
            <person name="Kravitz S."/>
            <person name="Beeson K."/>
            <person name="Sutton G."/>
            <person name="Rogers Y.-H."/>
            <person name="Friedman R."/>
            <person name="Frazier M."/>
            <person name="Venter J.C."/>
        </authorList>
    </citation>
    <scope>NUCLEOTIDE SEQUENCE [LARGE SCALE GENOMIC DNA]</scope>
    <source>
        <strain evidence="3 4">CCY0110</strain>
    </source>
</reference>
<dbReference type="Proteomes" id="UP000003781">
    <property type="component" value="Unassembled WGS sequence"/>
</dbReference>
<dbReference type="OrthoDB" id="9854814at2"/>
<feature type="transmembrane region" description="Helical" evidence="2">
    <location>
        <begin position="182"/>
        <end position="204"/>
    </location>
</feature>
<name>A3IMX5_9CHRO</name>
<dbReference type="EMBL" id="AAXW01000008">
    <property type="protein sequence ID" value="EAZ92228.1"/>
    <property type="molecule type" value="Genomic_DNA"/>
</dbReference>
<keyword evidence="2" id="KW-0812">Transmembrane</keyword>
<feature type="transmembrane region" description="Helical" evidence="2">
    <location>
        <begin position="156"/>
        <end position="176"/>
    </location>
</feature>
<gene>
    <name evidence="3" type="ORF">CY0110_24996</name>
</gene>
<dbReference type="AlphaFoldDB" id="A3IMX5"/>
<dbReference type="PROSITE" id="PS50005">
    <property type="entry name" value="TPR"/>
    <property type="match status" value="1"/>
</dbReference>
<dbReference type="SUPFAM" id="SSF48452">
    <property type="entry name" value="TPR-like"/>
    <property type="match status" value="1"/>
</dbReference>
<dbReference type="RefSeq" id="WP_008274736.1">
    <property type="nucleotide sequence ID" value="NZ_AAXW01000008.1"/>
</dbReference>
<feature type="transmembrane region" description="Helical" evidence="2">
    <location>
        <begin position="250"/>
        <end position="268"/>
    </location>
</feature>
<evidence type="ECO:0000256" key="2">
    <source>
        <dbReference type="SAM" id="Phobius"/>
    </source>
</evidence>
<keyword evidence="4" id="KW-1185">Reference proteome</keyword>
<dbReference type="InterPro" id="IPR019734">
    <property type="entry name" value="TPR_rpt"/>
</dbReference>
<keyword evidence="1" id="KW-0802">TPR repeat</keyword>
<dbReference type="Gene3D" id="1.25.40.10">
    <property type="entry name" value="Tetratricopeptide repeat domain"/>
    <property type="match status" value="1"/>
</dbReference>
<proteinExistence type="predicted"/>
<feature type="repeat" description="TPR" evidence="1">
    <location>
        <begin position="411"/>
        <end position="444"/>
    </location>
</feature>
<keyword evidence="2" id="KW-1133">Transmembrane helix</keyword>
<sequence length="938" mass="110799">MNLNSAIEQYALSILKTIFVFEKFRANSQEAHQTEELFTEFKNELEKLDIISNNEDEAYYIRPLSYEDKINEVQEEIDNNKQDVEVVFYDNYFRLLKARDEVQKILFSQLYPIPIEIEKINKLDSYLDKLQKIITKSDQEETIINKVKKILKNIPLVIRLILILFCWLPLTLIVSIYLGFPWFIQVVSALIILLIFIFKIIPFFKNLSNSSTHKKIQEYCQSASDNISYENDWWKNLIPLHREFDLPAQIITLFCIFSIVLILLRSWSIIQLFDFGGLELLPLFLSGLVVSLISGTFLSQGKQIFIRLLGLFSRQLEKWHDEIMALVSLGLLSLVVWGFILHLPSAGEDALRNGDDALDETQYVEAEIQYKKALTYLDSPSDLDDYWFNWWFPFQRIQNYLSLSFTEQQHPLALFKLGYAYYKQLDLDKAKEYYISAIKNEDNKDGAFYMEYLTNLAKVLVLKSYGLSSRDDSLDYSGNLGDKDKNTLVEQREFINKRRMRDAKFFLEKSASIYRKNIISNFSKILNNSDSDECDGEKNYNQKYASTEILRRLMNTKNEQQCPYNNDILSGEKYPEYKDMKDIDWYKLDRKFYKRKNKNSDEKFLKKPNNKADGLFMEYLKAIRNLKFVHGMYELSSFQEVMNSVQNSENIQERNQVSYTLVNKLKEAKTHFRWASLLSGLLEPQISRELEDMEVDGKLKLKIQSEDDKPFILANEETLFSSKVKIIDEVKTNDNKNEIIVKDISFKNFKEQNPEAEILKPLCYYRLAQFLSIGTIKLLDDKNHSLEKFYENREKVLQSEFPTEKNSKYTNKFNQELNGYIEKLQTTQKFEELIKEHRKELKKDPSIKRENIPKEEETINLKKYPENIREDLDKNLYKLEIKENASTETMSQEKYLNQQMVKDYCDIQTKVPIEILDLYERKMLYDLRRIPGLPDNPA</sequence>
<evidence type="ECO:0000313" key="3">
    <source>
        <dbReference type="EMBL" id="EAZ92228.1"/>
    </source>
</evidence>
<feature type="transmembrane region" description="Helical" evidence="2">
    <location>
        <begin position="280"/>
        <end position="298"/>
    </location>
</feature>
<keyword evidence="2" id="KW-0472">Membrane</keyword>
<dbReference type="InterPro" id="IPR011990">
    <property type="entry name" value="TPR-like_helical_dom_sf"/>
</dbReference>
<feature type="transmembrane region" description="Helical" evidence="2">
    <location>
        <begin position="323"/>
        <end position="343"/>
    </location>
</feature>
<accession>A3IMX5</accession>
<organism evidence="3 4">
    <name type="scientific">Crocosphaera chwakensis CCY0110</name>
    <dbReference type="NCBI Taxonomy" id="391612"/>
    <lineage>
        <taxon>Bacteria</taxon>
        <taxon>Bacillati</taxon>
        <taxon>Cyanobacteriota</taxon>
        <taxon>Cyanophyceae</taxon>
        <taxon>Oscillatoriophycideae</taxon>
        <taxon>Chroococcales</taxon>
        <taxon>Aphanothecaceae</taxon>
        <taxon>Crocosphaera</taxon>
        <taxon>Crocosphaera chwakensis</taxon>
    </lineage>
</organism>
<evidence type="ECO:0000313" key="4">
    <source>
        <dbReference type="Proteomes" id="UP000003781"/>
    </source>
</evidence>